<accession>A0AAW2N960</accession>
<gene>
    <name evidence="1" type="ORF">Sradi_4547300</name>
</gene>
<protein>
    <submittedName>
        <fullName evidence="1">Uncharacterized protein</fullName>
    </submittedName>
</protein>
<feature type="non-terminal residue" evidence="1">
    <location>
        <position position="1"/>
    </location>
</feature>
<dbReference type="AlphaFoldDB" id="A0AAW2N960"/>
<reference evidence="1" key="2">
    <citation type="journal article" date="2024" name="Plant">
        <title>Genomic evolution and insights into agronomic trait innovations of Sesamum species.</title>
        <authorList>
            <person name="Miao H."/>
            <person name="Wang L."/>
            <person name="Qu L."/>
            <person name="Liu H."/>
            <person name="Sun Y."/>
            <person name="Le M."/>
            <person name="Wang Q."/>
            <person name="Wei S."/>
            <person name="Zheng Y."/>
            <person name="Lin W."/>
            <person name="Duan Y."/>
            <person name="Cao H."/>
            <person name="Xiong S."/>
            <person name="Wang X."/>
            <person name="Wei L."/>
            <person name="Li C."/>
            <person name="Ma Q."/>
            <person name="Ju M."/>
            <person name="Zhao R."/>
            <person name="Li G."/>
            <person name="Mu C."/>
            <person name="Tian Q."/>
            <person name="Mei H."/>
            <person name="Zhang T."/>
            <person name="Gao T."/>
            <person name="Zhang H."/>
        </authorList>
    </citation>
    <scope>NUCLEOTIDE SEQUENCE</scope>
    <source>
        <strain evidence="1">G02</strain>
    </source>
</reference>
<evidence type="ECO:0000313" key="1">
    <source>
        <dbReference type="EMBL" id="KAL0340305.1"/>
    </source>
</evidence>
<name>A0AAW2N960_SESRA</name>
<proteinExistence type="predicted"/>
<dbReference type="EMBL" id="JACGWJ010000020">
    <property type="protein sequence ID" value="KAL0340305.1"/>
    <property type="molecule type" value="Genomic_DNA"/>
</dbReference>
<comment type="caution">
    <text evidence="1">The sequence shown here is derived from an EMBL/GenBank/DDBJ whole genome shotgun (WGS) entry which is preliminary data.</text>
</comment>
<reference evidence="1" key="1">
    <citation type="submission" date="2020-06" db="EMBL/GenBank/DDBJ databases">
        <authorList>
            <person name="Li T."/>
            <person name="Hu X."/>
            <person name="Zhang T."/>
            <person name="Song X."/>
            <person name="Zhang H."/>
            <person name="Dai N."/>
            <person name="Sheng W."/>
            <person name="Hou X."/>
            <person name="Wei L."/>
        </authorList>
    </citation>
    <scope>NUCLEOTIDE SEQUENCE</scope>
    <source>
        <strain evidence="1">G02</strain>
        <tissue evidence="1">Leaf</tissue>
    </source>
</reference>
<organism evidence="1">
    <name type="scientific">Sesamum radiatum</name>
    <name type="common">Black benniseed</name>
    <dbReference type="NCBI Taxonomy" id="300843"/>
    <lineage>
        <taxon>Eukaryota</taxon>
        <taxon>Viridiplantae</taxon>
        <taxon>Streptophyta</taxon>
        <taxon>Embryophyta</taxon>
        <taxon>Tracheophyta</taxon>
        <taxon>Spermatophyta</taxon>
        <taxon>Magnoliopsida</taxon>
        <taxon>eudicotyledons</taxon>
        <taxon>Gunneridae</taxon>
        <taxon>Pentapetalae</taxon>
        <taxon>asterids</taxon>
        <taxon>lamiids</taxon>
        <taxon>Lamiales</taxon>
        <taxon>Pedaliaceae</taxon>
        <taxon>Sesamum</taxon>
    </lineage>
</organism>
<sequence length="85" mass="10055">YQAYAGEADRSAVKTILHYLKRTKDMFLIYGGRELILEGYIDTIFQSNDEDAKYQDLYSSLMVVWLLEKVPRRLPQRIPPWKLNT</sequence>